<dbReference type="EMBL" id="OC915720">
    <property type="protein sequence ID" value="CAD7641674.1"/>
    <property type="molecule type" value="Genomic_DNA"/>
</dbReference>
<name>A0A7R9QDD8_9ACAR</name>
<dbReference type="InterPro" id="IPR004686">
    <property type="entry name" value="Mtc"/>
</dbReference>
<dbReference type="EMBL" id="CAJPVJ010000895">
    <property type="protein sequence ID" value="CAG2163651.1"/>
    <property type="molecule type" value="Genomic_DNA"/>
</dbReference>
<sequence>MTRIDVSRPQFDQNSYWGRARHFFQTTNPLNLFVSSNHLHESREIVRRLKRGEDVDLSEEQLWRHKQIYDSAFHPETEEKMILFGRMSAQVPMNMAITGCESSRALPFPHSRPLARRYAHVLQEHFGGRLLAVVQSVLQRCRQLHEPKRRHSAAPLVSPLQLATAYSVATGGALATALSLNRLAKAAPPVVGRFVPFLAVSAANCVNIPLMRFQELRDGLQVVDQSGAPVGKSRTAAQWAIAQVVFSRIAMAAPGMTLPPLLMDRLERRGVLSRMPWISAPLQVVLCGLFLTFTTPMCCALFPQTSSLDASSLEPEIAALLAKNGSQKGFYNKGL</sequence>
<keyword evidence="8" id="KW-0472">Membrane</keyword>
<dbReference type="AlphaFoldDB" id="A0A7R9QDD8"/>
<keyword evidence="4" id="KW-0812">Transmembrane</keyword>
<dbReference type="Pfam" id="PF03820">
    <property type="entry name" value="SFXNs"/>
    <property type="match status" value="2"/>
</dbReference>
<dbReference type="GO" id="GO:0015075">
    <property type="term" value="F:monoatomic ion transmembrane transporter activity"/>
    <property type="evidence" value="ECO:0007669"/>
    <property type="project" value="InterPro"/>
</dbReference>
<dbReference type="GO" id="GO:0005743">
    <property type="term" value="C:mitochondrial inner membrane"/>
    <property type="evidence" value="ECO:0007669"/>
    <property type="project" value="TreeGrafter"/>
</dbReference>
<dbReference type="GO" id="GO:0140300">
    <property type="term" value="P:serine import into mitochondrion"/>
    <property type="evidence" value="ECO:0007669"/>
    <property type="project" value="TreeGrafter"/>
</dbReference>
<evidence type="ECO:0000313" key="10">
    <source>
        <dbReference type="Proteomes" id="UP000728032"/>
    </source>
</evidence>
<dbReference type="PANTHER" id="PTHR11153:SF8">
    <property type="entry name" value="SIDEROFLEXIN-1"/>
    <property type="match status" value="1"/>
</dbReference>
<evidence type="ECO:0000256" key="1">
    <source>
        <dbReference type="ARBA" id="ARBA00004225"/>
    </source>
</evidence>
<keyword evidence="3" id="KW-0813">Transport</keyword>
<evidence type="ECO:0000256" key="3">
    <source>
        <dbReference type="ARBA" id="ARBA00022448"/>
    </source>
</evidence>
<protein>
    <recommendedName>
        <fullName evidence="11">Sidoreflexin</fullName>
    </recommendedName>
</protein>
<accession>A0A7R9QDD8</accession>
<comment type="similarity">
    <text evidence="2">Belongs to the sideroflexin family.</text>
</comment>
<dbReference type="OrthoDB" id="6608471at2759"/>
<evidence type="ECO:0000256" key="8">
    <source>
        <dbReference type="ARBA" id="ARBA00023136"/>
    </source>
</evidence>
<evidence type="ECO:0000256" key="5">
    <source>
        <dbReference type="ARBA" id="ARBA00022970"/>
    </source>
</evidence>
<evidence type="ECO:0008006" key="11">
    <source>
        <dbReference type="Google" id="ProtNLM"/>
    </source>
</evidence>
<evidence type="ECO:0000313" key="9">
    <source>
        <dbReference type="EMBL" id="CAD7641674.1"/>
    </source>
</evidence>
<evidence type="ECO:0000256" key="6">
    <source>
        <dbReference type="ARBA" id="ARBA00022989"/>
    </source>
</evidence>
<evidence type="ECO:0000256" key="2">
    <source>
        <dbReference type="ARBA" id="ARBA00005974"/>
    </source>
</evidence>
<dbReference type="Proteomes" id="UP000728032">
    <property type="component" value="Unassembled WGS sequence"/>
</dbReference>
<keyword evidence="6" id="KW-1133">Transmembrane helix</keyword>
<evidence type="ECO:0000256" key="4">
    <source>
        <dbReference type="ARBA" id="ARBA00022692"/>
    </source>
</evidence>
<proteinExistence type="inferred from homology"/>
<reference evidence="9" key="1">
    <citation type="submission" date="2020-11" db="EMBL/GenBank/DDBJ databases">
        <authorList>
            <person name="Tran Van P."/>
        </authorList>
    </citation>
    <scope>NUCLEOTIDE SEQUENCE</scope>
</reference>
<evidence type="ECO:0000256" key="7">
    <source>
        <dbReference type="ARBA" id="ARBA00023128"/>
    </source>
</evidence>
<keyword evidence="10" id="KW-1185">Reference proteome</keyword>
<organism evidence="9">
    <name type="scientific">Oppiella nova</name>
    <dbReference type="NCBI Taxonomy" id="334625"/>
    <lineage>
        <taxon>Eukaryota</taxon>
        <taxon>Metazoa</taxon>
        <taxon>Ecdysozoa</taxon>
        <taxon>Arthropoda</taxon>
        <taxon>Chelicerata</taxon>
        <taxon>Arachnida</taxon>
        <taxon>Acari</taxon>
        <taxon>Acariformes</taxon>
        <taxon>Sarcoptiformes</taxon>
        <taxon>Oribatida</taxon>
        <taxon>Brachypylina</taxon>
        <taxon>Oppioidea</taxon>
        <taxon>Oppiidae</taxon>
        <taxon>Oppiella</taxon>
    </lineage>
</organism>
<comment type="subcellular location">
    <subcellularLocation>
        <location evidence="1">Mitochondrion membrane</location>
        <topology evidence="1">Multi-pass membrane protein</topology>
    </subcellularLocation>
</comment>
<keyword evidence="5" id="KW-0029">Amino-acid transport</keyword>
<dbReference type="PANTHER" id="PTHR11153">
    <property type="entry name" value="SIDEROFLEXIN"/>
    <property type="match status" value="1"/>
</dbReference>
<gene>
    <name evidence="9" type="ORF">ONB1V03_LOCUS3222</name>
</gene>
<keyword evidence="7" id="KW-0496">Mitochondrion</keyword>